<dbReference type="Proteomes" id="UP000828390">
    <property type="component" value="Unassembled WGS sequence"/>
</dbReference>
<proteinExistence type="predicted"/>
<sequence length="77" mass="8941">MAKTRTPRKLKGMECNNNLCKKRKETIAPYLHYTNSTTYRQRRNGMQQQSVHKKMKETIAPLPVQTIECPSVSHRGP</sequence>
<dbReference type="AlphaFoldDB" id="A0A9D4N688"/>
<reference evidence="1" key="1">
    <citation type="journal article" date="2019" name="bioRxiv">
        <title>The Genome of the Zebra Mussel, Dreissena polymorpha: A Resource for Invasive Species Research.</title>
        <authorList>
            <person name="McCartney M.A."/>
            <person name="Auch B."/>
            <person name="Kono T."/>
            <person name="Mallez S."/>
            <person name="Zhang Y."/>
            <person name="Obille A."/>
            <person name="Becker A."/>
            <person name="Abrahante J.E."/>
            <person name="Garbe J."/>
            <person name="Badalamenti J.P."/>
            <person name="Herman A."/>
            <person name="Mangelson H."/>
            <person name="Liachko I."/>
            <person name="Sullivan S."/>
            <person name="Sone E.D."/>
            <person name="Koren S."/>
            <person name="Silverstein K.A.T."/>
            <person name="Beckman K.B."/>
            <person name="Gohl D.M."/>
        </authorList>
    </citation>
    <scope>NUCLEOTIDE SEQUENCE</scope>
    <source>
        <strain evidence="1">Duluth1</strain>
        <tissue evidence="1">Whole animal</tissue>
    </source>
</reference>
<organism evidence="1 2">
    <name type="scientific">Dreissena polymorpha</name>
    <name type="common">Zebra mussel</name>
    <name type="synonym">Mytilus polymorpha</name>
    <dbReference type="NCBI Taxonomy" id="45954"/>
    <lineage>
        <taxon>Eukaryota</taxon>
        <taxon>Metazoa</taxon>
        <taxon>Spiralia</taxon>
        <taxon>Lophotrochozoa</taxon>
        <taxon>Mollusca</taxon>
        <taxon>Bivalvia</taxon>
        <taxon>Autobranchia</taxon>
        <taxon>Heteroconchia</taxon>
        <taxon>Euheterodonta</taxon>
        <taxon>Imparidentia</taxon>
        <taxon>Neoheterodontei</taxon>
        <taxon>Myida</taxon>
        <taxon>Dreissenoidea</taxon>
        <taxon>Dreissenidae</taxon>
        <taxon>Dreissena</taxon>
    </lineage>
</organism>
<evidence type="ECO:0000313" key="2">
    <source>
        <dbReference type="Proteomes" id="UP000828390"/>
    </source>
</evidence>
<comment type="caution">
    <text evidence="1">The sequence shown here is derived from an EMBL/GenBank/DDBJ whole genome shotgun (WGS) entry which is preliminary data.</text>
</comment>
<reference evidence="1" key="2">
    <citation type="submission" date="2020-11" db="EMBL/GenBank/DDBJ databases">
        <authorList>
            <person name="McCartney M.A."/>
            <person name="Auch B."/>
            <person name="Kono T."/>
            <person name="Mallez S."/>
            <person name="Becker A."/>
            <person name="Gohl D.M."/>
            <person name="Silverstein K.A.T."/>
            <person name="Koren S."/>
            <person name="Bechman K.B."/>
            <person name="Herman A."/>
            <person name="Abrahante J.E."/>
            <person name="Garbe J."/>
        </authorList>
    </citation>
    <scope>NUCLEOTIDE SEQUENCE</scope>
    <source>
        <strain evidence="1">Duluth1</strain>
        <tissue evidence="1">Whole animal</tissue>
    </source>
</reference>
<evidence type="ECO:0000313" key="1">
    <source>
        <dbReference type="EMBL" id="KAH3888638.1"/>
    </source>
</evidence>
<keyword evidence="2" id="KW-1185">Reference proteome</keyword>
<accession>A0A9D4N688</accession>
<name>A0A9D4N688_DREPO</name>
<dbReference type="EMBL" id="JAIWYP010000001">
    <property type="protein sequence ID" value="KAH3888638.1"/>
    <property type="molecule type" value="Genomic_DNA"/>
</dbReference>
<gene>
    <name evidence="1" type="ORF">DPMN_012678</name>
</gene>
<protein>
    <submittedName>
        <fullName evidence="1">Uncharacterized protein</fullName>
    </submittedName>
</protein>